<dbReference type="AlphaFoldDB" id="A0A336JVJ5"/>
<evidence type="ECO:0000313" key="5">
    <source>
        <dbReference type="Proteomes" id="UP000256343"/>
    </source>
</evidence>
<reference evidence="3 4" key="1">
    <citation type="submission" date="2017-08" db="EMBL/GenBank/DDBJ databases">
        <authorList>
            <person name="de Groot N.N."/>
        </authorList>
    </citation>
    <scope>NUCLEOTIDE SEQUENCE [LARGE SCALE GENOMIC DNA]</scope>
    <source>
        <strain evidence="3 4">JA575</strain>
    </source>
</reference>
<organism evidence="3 4">
    <name type="scientific">Rhodopseudomonas pentothenatexigens</name>
    <dbReference type="NCBI Taxonomy" id="999699"/>
    <lineage>
        <taxon>Bacteria</taxon>
        <taxon>Pseudomonadati</taxon>
        <taxon>Pseudomonadota</taxon>
        <taxon>Alphaproteobacteria</taxon>
        <taxon>Hyphomicrobiales</taxon>
        <taxon>Nitrobacteraceae</taxon>
        <taxon>Rhodopseudomonas</taxon>
    </lineage>
</organism>
<feature type="compositionally biased region" description="Basic and acidic residues" evidence="1">
    <location>
        <begin position="1"/>
        <end position="26"/>
    </location>
</feature>
<protein>
    <submittedName>
        <fullName evidence="3">Uncharacterized protein</fullName>
    </submittedName>
</protein>
<dbReference type="Proteomes" id="UP000252631">
    <property type="component" value="Unassembled WGS sequence"/>
</dbReference>
<evidence type="ECO:0000313" key="4">
    <source>
        <dbReference type="Proteomes" id="UP000252631"/>
    </source>
</evidence>
<gene>
    <name evidence="2" type="ORF">BJ125_1397</name>
    <name evidence="3" type="ORF">SAMN05892882_1397</name>
</gene>
<evidence type="ECO:0000256" key="1">
    <source>
        <dbReference type="SAM" id="MobiDB-lite"/>
    </source>
</evidence>
<dbReference type="EMBL" id="UFQQ01000039">
    <property type="protein sequence ID" value="SSW93448.1"/>
    <property type="molecule type" value="Genomic_DNA"/>
</dbReference>
<dbReference type="EMBL" id="QRDT01000039">
    <property type="protein sequence ID" value="RED22936.1"/>
    <property type="molecule type" value="Genomic_DNA"/>
</dbReference>
<proteinExistence type="predicted"/>
<feature type="region of interest" description="Disordered" evidence="1">
    <location>
        <begin position="1"/>
        <end position="64"/>
    </location>
</feature>
<evidence type="ECO:0000313" key="2">
    <source>
        <dbReference type="EMBL" id="RED22936.1"/>
    </source>
</evidence>
<reference evidence="2 5" key="2">
    <citation type="submission" date="2018-07" db="EMBL/GenBank/DDBJ databases">
        <title>Genomic Encyclopedia of Archaeal and Bacterial Type Strains, Phase II (KMG-II): from individual species to whole genera.</title>
        <authorList>
            <person name="Goeker M."/>
        </authorList>
    </citation>
    <scope>NUCLEOTIDE SEQUENCE [LARGE SCALE GENOMIC DNA]</scope>
    <source>
        <strain evidence="2 5">JA575</strain>
    </source>
</reference>
<name>A0A336JVJ5_9BRAD</name>
<evidence type="ECO:0000313" key="3">
    <source>
        <dbReference type="EMBL" id="SSW93448.1"/>
    </source>
</evidence>
<accession>A0A336JVJ5</accession>
<sequence length="64" mass="7158">MSAPDIGRRPDWQEPERHNRRSERPPMRSRSRRAPARTLAGQLSAAAGSRASRCFVPSESADAR</sequence>
<keyword evidence="5" id="KW-1185">Reference proteome</keyword>
<dbReference type="Proteomes" id="UP000256343">
    <property type="component" value="Unassembled WGS sequence"/>
</dbReference>